<dbReference type="RefSeq" id="WP_310272820.1">
    <property type="nucleotide sequence ID" value="NZ_JAVDXW010000001.1"/>
</dbReference>
<keyword evidence="3" id="KW-1185">Reference proteome</keyword>
<evidence type="ECO:0000313" key="1">
    <source>
        <dbReference type="EMBL" id="MDR7301821.1"/>
    </source>
</evidence>
<name>A0AAE3ZBF2_9ACTN</name>
<sequence>MAGLIALSNKRCYWPDCSVPIVVAVSGRYIFNVERAHIRAANPNGPRYDPNMPEEGRDAFSNLILLCKPHHTTIDKIDPDKYPVKRLERWKFERESTNVAELRGLTNVTEDRLQELISDAMEVHDKQIKDSLDQLHAINSEAADVLRSLVSELESSRRNDPIIDPDSVSLLDDASRNLQNLGDDAGLLLDSARDLSHLQDSATSLSSAADKIMRSEGIIASLDEAVSNLREVSYLADELKRAAARLEDLR</sequence>
<reference evidence="1" key="1">
    <citation type="submission" date="2023-07" db="EMBL/GenBank/DDBJ databases">
        <title>Sequencing the genomes of 1000 actinobacteria strains.</title>
        <authorList>
            <person name="Klenk H.-P."/>
        </authorList>
    </citation>
    <scope>NUCLEOTIDE SEQUENCE</scope>
    <source>
        <strain evidence="1">DSM 45977</strain>
    </source>
</reference>
<comment type="caution">
    <text evidence="1">The sequence shown here is derived from an EMBL/GenBank/DDBJ whole genome shotgun (WGS) entry which is preliminary data.</text>
</comment>
<protein>
    <submittedName>
        <fullName evidence="1">ElaB/YqjD/DUF883 family membrane-anchored ribosome-binding protein</fullName>
    </submittedName>
</protein>
<dbReference type="EMBL" id="JAVDXW010000006">
    <property type="protein sequence ID" value="MDR7304726.1"/>
    <property type="molecule type" value="Genomic_DNA"/>
</dbReference>
<dbReference type="EMBL" id="JAVDXW010000001">
    <property type="protein sequence ID" value="MDR7301821.1"/>
    <property type="molecule type" value="Genomic_DNA"/>
</dbReference>
<dbReference type="Proteomes" id="UP001180845">
    <property type="component" value="Unassembled WGS sequence"/>
</dbReference>
<evidence type="ECO:0000313" key="3">
    <source>
        <dbReference type="Proteomes" id="UP001180845"/>
    </source>
</evidence>
<proteinExistence type="predicted"/>
<gene>
    <name evidence="1" type="ORF">JOF55_002002</name>
    <name evidence="2" type="ORF">JOF55_004970</name>
</gene>
<accession>A0AAE3ZBF2</accession>
<dbReference type="AlphaFoldDB" id="A0AAE3ZBF2"/>
<evidence type="ECO:0000313" key="2">
    <source>
        <dbReference type="EMBL" id="MDR7304726.1"/>
    </source>
</evidence>
<organism evidence="1 3">
    <name type="scientific">Haloactinomyces albus</name>
    <dbReference type="NCBI Taxonomy" id="1352928"/>
    <lineage>
        <taxon>Bacteria</taxon>
        <taxon>Bacillati</taxon>
        <taxon>Actinomycetota</taxon>
        <taxon>Actinomycetes</taxon>
        <taxon>Actinopolysporales</taxon>
        <taxon>Actinopolysporaceae</taxon>
        <taxon>Haloactinomyces</taxon>
    </lineage>
</organism>